<evidence type="ECO:0000313" key="4">
    <source>
        <dbReference type="Proteomes" id="UP001326715"/>
    </source>
</evidence>
<evidence type="ECO:0000313" key="1">
    <source>
        <dbReference type="EMBL" id="SFW85836.1"/>
    </source>
</evidence>
<accession>A0A1K1SNP7</accession>
<dbReference type="EMBL" id="CP140154">
    <property type="protein sequence ID" value="WQG87818.1"/>
    <property type="molecule type" value="Genomic_DNA"/>
</dbReference>
<reference evidence="1 3" key="1">
    <citation type="submission" date="2016-11" db="EMBL/GenBank/DDBJ databases">
        <authorList>
            <person name="Jaros S."/>
            <person name="Januszkiewicz K."/>
            <person name="Wedrychowicz H."/>
        </authorList>
    </citation>
    <scope>NUCLEOTIDE SEQUENCE [LARGE SCALE GENOMIC DNA]</scope>
    <source>
        <strain evidence="1 3">DSM 784</strain>
    </source>
</reference>
<dbReference type="EMBL" id="FPIZ01000027">
    <property type="protein sequence ID" value="SFW85836.1"/>
    <property type="molecule type" value="Genomic_DNA"/>
</dbReference>
<proteinExistence type="predicted"/>
<organism evidence="1 3">
    <name type="scientific">Chitinophaga sancti</name>
    <dbReference type="NCBI Taxonomy" id="1004"/>
    <lineage>
        <taxon>Bacteria</taxon>
        <taxon>Pseudomonadati</taxon>
        <taxon>Bacteroidota</taxon>
        <taxon>Chitinophagia</taxon>
        <taxon>Chitinophagales</taxon>
        <taxon>Chitinophagaceae</taxon>
        <taxon>Chitinophaga</taxon>
    </lineage>
</organism>
<dbReference type="STRING" id="1004.SAMN05661012_05797"/>
<dbReference type="RefSeq" id="WP_072365139.1">
    <property type="nucleotide sequence ID" value="NZ_CBHWAX010000107.1"/>
</dbReference>
<dbReference type="Proteomes" id="UP001326715">
    <property type="component" value="Chromosome"/>
</dbReference>
<keyword evidence="4" id="KW-1185">Reference proteome</keyword>
<reference evidence="2 4" key="2">
    <citation type="submission" date="2023-11" db="EMBL/GenBank/DDBJ databases">
        <title>MicrobeMod: A computational toolkit for identifying prokaryotic methylation and restriction-modification with nanopore sequencing.</title>
        <authorList>
            <person name="Crits-Christoph A."/>
            <person name="Kang S.C."/>
            <person name="Lee H."/>
            <person name="Ostrov N."/>
        </authorList>
    </citation>
    <scope>NUCLEOTIDE SEQUENCE [LARGE SCALE GENOMIC DNA]</scope>
    <source>
        <strain evidence="2 4">ATCC 23090</strain>
    </source>
</reference>
<evidence type="ECO:0000313" key="3">
    <source>
        <dbReference type="Proteomes" id="UP000183788"/>
    </source>
</evidence>
<dbReference type="OrthoDB" id="1348187at2"/>
<dbReference type="AlphaFoldDB" id="A0A1K1SNP7"/>
<name>A0A1K1SNP7_9BACT</name>
<evidence type="ECO:0000313" key="2">
    <source>
        <dbReference type="EMBL" id="WQG87818.1"/>
    </source>
</evidence>
<protein>
    <submittedName>
        <fullName evidence="1">Uncharacterized protein</fullName>
    </submittedName>
</protein>
<sequence>MFPSAIKVKNVNVYPYANWPGYGVGPALTKVIEGASGVYSVGTLFTNVMYNLSLSGGKELAPLVVHESYVAIGETEYGVPFTSHWVYCLQAGPEPTFGLTINAYYVPFHYVPGSYSTPPYFPIAALTDITVSQLFAPPAIGQKLLIVNGTGNIIATKTGTPHEMGVEVTSGHRVSPLAVGLQGILITGKTKDGHLISFNSLTCTDAGEPAVFLRQLA</sequence>
<dbReference type="Proteomes" id="UP000183788">
    <property type="component" value="Unassembled WGS sequence"/>
</dbReference>
<gene>
    <name evidence="1" type="ORF">SAMN05661012_05797</name>
    <name evidence="2" type="ORF">SR876_23095</name>
</gene>